<dbReference type="InterPro" id="IPR025411">
    <property type="entry name" value="DUF4136"/>
</dbReference>
<reference evidence="2 3" key="1">
    <citation type="journal article" date="2019" name="Int. J. Syst. Evol. Microbiol.">
        <title>Rufibacter sediminis sp. nov., isolated from freshwater lake sediment.</title>
        <authorList>
            <person name="Qu J.H."/>
            <person name="Zhang L.J."/>
            <person name="Fu Y.H."/>
            <person name="Li H.F."/>
        </authorList>
    </citation>
    <scope>NUCLEOTIDE SEQUENCE [LARGE SCALE GENOMIC DNA]</scope>
    <source>
        <strain evidence="2 3">H-1</strain>
    </source>
</reference>
<comment type="caution">
    <text evidence="2">The sequence shown here is derived from an EMBL/GenBank/DDBJ whole genome shotgun (WGS) entry which is preliminary data.</text>
</comment>
<dbReference type="RefSeq" id="WP_186635952.1">
    <property type="nucleotide sequence ID" value="NZ_JACOAF010000021.1"/>
</dbReference>
<gene>
    <name evidence="2" type="ORF">H7U12_08480</name>
</gene>
<proteinExistence type="predicted"/>
<name>A0ABR6VS05_9BACT</name>
<evidence type="ECO:0000313" key="2">
    <source>
        <dbReference type="EMBL" id="MBC3539715.1"/>
    </source>
</evidence>
<feature type="domain" description="DUF4136" evidence="1">
    <location>
        <begin position="28"/>
        <end position="179"/>
    </location>
</feature>
<dbReference type="Pfam" id="PF13590">
    <property type="entry name" value="DUF4136"/>
    <property type="match status" value="1"/>
</dbReference>
<keyword evidence="3" id="KW-1185">Reference proteome</keyword>
<evidence type="ECO:0000313" key="3">
    <source>
        <dbReference type="Proteomes" id="UP000659698"/>
    </source>
</evidence>
<sequence length="187" mass="20798">MKYINHLTCIAVLVFLLSACSSIRVLNTEAAPDFNLSTYKTFDFAQGNTGADSTETIIPAEHIAALQREVSQQLEKRGLTRSTTNPDLLVNLGIVVQEKTQTRDTNFRTDAPYYTGQRRYSWKSKEVEVGRYKEGTISLHLVNNAQNTLVWSAEAEAVVPKKTTEVQARISEGVEKLFESITPASGQ</sequence>
<organism evidence="2 3">
    <name type="scientific">Rufibacter sediminis</name>
    <dbReference type="NCBI Taxonomy" id="2762756"/>
    <lineage>
        <taxon>Bacteria</taxon>
        <taxon>Pseudomonadati</taxon>
        <taxon>Bacteroidota</taxon>
        <taxon>Cytophagia</taxon>
        <taxon>Cytophagales</taxon>
        <taxon>Hymenobacteraceae</taxon>
        <taxon>Rufibacter</taxon>
    </lineage>
</organism>
<dbReference type="EMBL" id="JACOAF010000021">
    <property type="protein sequence ID" value="MBC3539715.1"/>
    <property type="molecule type" value="Genomic_DNA"/>
</dbReference>
<dbReference type="Gene3D" id="3.30.160.670">
    <property type="match status" value="1"/>
</dbReference>
<dbReference type="PROSITE" id="PS51257">
    <property type="entry name" value="PROKAR_LIPOPROTEIN"/>
    <property type="match status" value="1"/>
</dbReference>
<accession>A0ABR6VS05</accession>
<dbReference type="Proteomes" id="UP000659698">
    <property type="component" value="Unassembled WGS sequence"/>
</dbReference>
<protein>
    <submittedName>
        <fullName evidence="2">DUF4136 domain-containing protein</fullName>
    </submittedName>
</protein>
<evidence type="ECO:0000259" key="1">
    <source>
        <dbReference type="Pfam" id="PF13590"/>
    </source>
</evidence>